<evidence type="ECO:0000313" key="7">
    <source>
        <dbReference type="EMBL" id="VAW52157.1"/>
    </source>
</evidence>
<evidence type="ECO:0000256" key="2">
    <source>
        <dbReference type="ARBA" id="ARBA00023082"/>
    </source>
</evidence>
<keyword evidence="7" id="KW-0966">Cell projection</keyword>
<dbReference type="InterPro" id="IPR007630">
    <property type="entry name" value="RNA_pol_sigma70_r4"/>
</dbReference>
<feature type="domain" description="RNA polymerase sigma-70" evidence="5">
    <location>
        <begin position="50"/>
        <end position="63"/>
    </location>
</feature>
<organism evidence="7">
    <name type="scientific">hydrothermal vent metagenome</name>
    <dbReference type="NCBI Taxonomy" id="652676"/>
    <lineage>
        <taxon>unclassified sequences</taxon>
        <taxon>metagenomes</taxon>
        <taxon>ecological metagenomes</taxon>
    </lineage>
</organism>
<keyword evidence="7" id="KW-0282">Flagellum</keyword>
<feature type="domain" description="RNA polymerase sigma-70" evidence="6">
    <location>
        <begin position="211"/>
        <end position="237"/>
    </location>
</feature>
<dbReference type="NCBIfam" id="TIGR02937">
    <property type="entry name" value="sigma70-ECF"/>
    <property type="match status" value="1"/>
</dbReference>
<dbReference type="Pfam" id="PF04539">
    <property type="entry name" value="Sigma70_r3"/>
    <property type="match status" value="1"/>
</dbReference>
<dbReference type="InterPro" id="IPR007627">
    <property type="entry name" value="RNA_pol_sigma70_r2"/>
</dbReference>
<protein>
    <submittedName>
        <fullName evidence="7">RNA polymerase sigma factor for flagellar operon</fullName>
    </submittedName>
</protein>
<dbReference type="PROSITE" id="PS00716">
    <property type="entry name" value="SIGMA70_2"/>
    <property type="match status" value="1"/>
</dbReference>
<keyword evidence="1" id="KW-0805">Transcription regulation</keyword>
<sequence length="255" mass="28774">MNMLSSYEEVGAIAKEMPNYDALMTEHAPFVKRIAYHMISRLPSNIQLDDMVQAGMIGLFEALKGFDTSKGASFETYARIRIQGSMIDEVRRGDWTPRSVYKKSRQLSEAMNQVEKEKGRDAKASDVAAVLGISTDEYYSMIQDAAGCQVLSYEDIALAGGCQDEYKASEFNGPFKNIQQESFKCGLAEKIGCLPEREKMVVALYYDEEFNLREIGEILGITEGRVCQIHSQALVRLRSRMSDWVDGNNEERNKK</sequence>
<dbReference type="InterPro" id="IPR000943">
    <property type="entry name" value="RNA_pol_sigma70"/>
</dbReference>
<dbReference type="SUPFAM" id="SSF88659">
    <property type="entry name" value="Sigma3 and sigma4 domains of RNA polymerase sigma factors"/>
    <property type="match status" value="2"/>
</dbReference>
<dbReference type="CDD" id="cd06171">
    <property type="entry name" value="Sigma70_r4"/>
    <property type="match status" value="1"/>
</dbReference>
<dbReference type="AlphaFoldDB" id="A0A3B0WNC9"/>
<dbReference type="GO" id="GO:0016987">
    <property type="term" value="F:sigma factor activity"/>
    <property type="evidence" value="ECO:0007669"/>
    <property type="project" value="UniProtKB-KW"/>
</dbReference>
<dbReference type="InterPro" id="IPR007624">
    <property type="entry name" value="RNA_pol_sigma70_r3"/>
</dbReference>
<dbReference type="PROSITE" id="PS00715">
    <property type="entry name" value="SIGMA70_1"/>
    <property type="match status" value="1"/>
</dbReference>
<evidence type="ECO:0000256" key="3">
    <source>
        <dbReference type="ARBA" id="ARBA00023125"/>
    </source>
</evidence>
<dbReference type="EMBL" id="UOFE01000024">
    <property type="protein sequence ID" value="VAW52157.1"/>
    <property type="molecule type" value="Genomic_DNA"/>
</dbReference>
<dbReference type="Pfam" id="PF04542">
    <property type="entry name" value="Sigma70_r2"/>
    <property type="match status" value="1"/>
</dbReference>
<dbReference type="InterPro" id="IPR013325">
    <property type="entry name" value="RNA_pol_sigma_r2"/>
</dbReference>
<reference evidence="7" key="1">
    <citation type="submission" date="2018-06" db="EMBL/GenBank/DDBJ databases">
        <authorList>
            <person name="Zhirakovskaya E."/>
        </authorList>
    </citation>
    <scope>NUCLEOTIDE SEQUENCE</scope>
</reference>
<dbReference type="NCBIfam" id="NF005413">
    <property type="entry name" value="PRK06986.1"/>
    <property type="match status" value="1"/>
</dbReference>
<dbReference type="InterPro" id="IPR013324">
    <property type="entry name" value="RNA_pol_sigma_r3/r4-like"/>
</dbReference>
<keyword evidence="4" id="KW-0804">Transcription</keyword>
<dbReference type="InterPro" id="IPR012845">
    <property type="entry name" value="RNA_pol_sigma_FliA_WhiG"/>
</dbReference>
<dbReference type="Gene3D" id="1.10.1740.10">
    <property type="match status" value="1"/>
</dbReference>
<evidence type="ECO:0000259" key="5">
    <source>
        <dbReference type="PROSITE" id="PS00715"/>
    </source>
</evidence>
<gene>
    <name evidence="7" type="ORF">MNBD_GAMMA05-675</name>
</gene>
<dbReference type="PRINTS" id="PR00046">
    <property type="entry name" value="SIGMA70FCT"/>
</dbReference>
<dbReference type="SUPFAM" id="SSF88946">
    <property type="entry name" value="Sigma2 domain of RNA polymerase sigma factors"/>
    <property type="match status" value="1"/>
</dbReference>
<dbReference type="NCBIfam" id="TIGR02479">
    <property type="entry name" value="FliA_WhiG"/>
    <property type="match status" value="1"/>
</dbReference>
<name>A0A3B0WNC9_9ZZZZ</name>
<evidence type="ECO:0000256" key="1">
    <source>
        <dbReference type="ARBA" id="ARBA00023015"/>
    </source>
</evidence>
<keyword evidence="2" id="KW-0731">Sigma factor</keyword>
<proteinExistence type="predicted"/>
<keyword evidence="7" id="KW-0969">Cilium</keyword>
<dbReference type="Pfam" id="PF04545">
    <property type="entry name" value="Sigma70_r4"/>
    <property type="match status" value="1"/>
</dbReference>
<dbReference type="PANTHER" id="PTHR30385">
    <property type="entry name" value="SIGMA FACTOR F FLAGELLAR"/>
    <property type="match status" value="1"/>
</dbReference>
<evidence type="ECO:0000256" key="4">
    <source>
        <dbReference type="ARBA" id="ARBA00023163"/>
    </source>
</evidence>
<evidence type="ECO:0000259" key="6">
    <source>
        <dbReference type="PROSITE" id="PS00716"/>
    </source>
</evidence>
<keyword evidence="3" id="KW-0238">DNA-binding</keyword>
<dbReference type="InterPro" id="IPR014284">
    <property type="entry name" value="RNA_pol_sigma-70_dom"/>
</dbReference>
<dbReference type="GO" id="GO:0003899">
    <property type="term" value="F:DNA-directed RNA polymerase activity"/>
    <property type="evidence" value="ECO:0007669"/>
    <property type="project" value="InterPro"/>
</dbReference>
<dbReference type="GO" id="GO:0006352">
    <property type="term" value="P:DNA-templated transcription initiation"/>
    <property type="evidence" value="ECO:0007669"/>
    <property type="project" value="InterPro"/>
</dbReference>
<dbReference type="GO" id="GO:0003677">
    <property type="term" value="F:DNA binding"/>
    <property type="evidence" value="ECO:0007669"/>
    <property type="project" value="UniProtKB-KW"/>
</dbReference>
<dbReference type="PANTHER" id="PTHR30385:SF7">
    <property type="entry name" value="RNA POLYMERASE SIGMA FACTOR FLIA"/>
    <property type="match status" value="1"/>
</dbReference>
<dbReference type="PIRSF" id="PIRSF000770">
    <property type="entry name" value="RNA_pol_sigma-SigE/K"/>
    <property type="match status" value="1"/>
</dbReference>
<accession>A0A3B0WNC9</accession>
<dbReference type="Gene3D" id="1.20.140.160">
    <property type="match status" value="1"/>
</dbReference>